<dbReference type="InterPro" id="IPR001544">
    <property type="entry name" value="Aminotrans_IV"/>
</dbReference>
<evidence type="ECO:0000256" key="5">
    <source>
        <dbReference type="RuleBase" id="RU004516"/>
    </source>
</evidence>
<evidence type="ECO:0000256" key="2">
    <source>
        <dbReference type="ARBA" id="ARBA00009320"/>
    </source>
</evidence>
<organism evidence="6 7">
    <name type="scientific">Ruminococcus gauvreauii</name>
    <dbReference type="NCBI Taxonomy" id="438033"/>
    <lineage>
        <taxon>Bacteria</taxon>
        <taxon>Bacillati</taxon>
        <taxon>Bacillota</taxon>
        <taxon>Clostridia</taxon>
        <taxon>Eubacteriales</taxon>
        <taxon>Oscillospiraceae</taxon>
        <taxon>Ruminococcus</taxon>
    </lineage>
</organism>
<dbReference type="InterPro" id="IPR050571">
    <property type="entry name" value="Class-IV_PLP-Dep_Aminotrnsfr"/>
</dbReference>
<dbReference type="SUPFAM" id="SSF56752">
    <property type="entry name" value="D-aminoacid aminotransferase-like PLP-dependent enzymes"/>
    <property type="match status" value="1"/>
</dbReference>
<dbReference type="InterPro" id="IPR043131">
    <property type="entry name" value="BCAT-like_N"/>
</dbReference>
<evidence type="ECO:0000313" key="7">
    <source>
        <dbReference type="Proteomes" id="UP001060164"/>
    </source>
</evidence>
<dbReference type="InterPro" id="IPR043132">
    <property type="entry name" value="BCAT-like_C"/>
</dbReference>
<accession>A0ABY5VJH8</accession>
<keyword evidence="3 5" id="KW-0663">Pyridoxal phosphate</keyword>
<dbReference type="PROSITE" id="PS00770">
    <property type="entry name" value="AA_TRANSFER_CLASS_4"/>
    <property type="match status" value="1"/>
</dbReference>
<keyword evidence="7" id="KW-1185">Reference proteome</keyword>
<dbReference type="PANTHER" id="PTHR42743">
    <property type="entry name" value="AMINO-ACID AMINOTRANSFERASE"/>
    <property type="match status" value="1"/>
</dbReference>
<comment type="cofactor">
    <cofactor evidence="1 5">
        <name>pyridoxal 5'-phosphate</name>
        <dbReference type="ChEBI" id="CHEBI:597326"/>
    </cofactor>
</comment>
<keyword evidence="6" id="KW-0032">Aminotransferase</keyword>
<dbReference type="InterPro" id="IPR036038">
    <property type="entry name" value="Aminotransferase-like"/>
</dbReference>
<gene>
    <name evidence="6" type="ORF">NQ502_06685</name>
</gene>
<dbReference type="Gene3D" id="3.20.10.10">
    <property type="entry name" value="D-amino Acid Aminotransferase, subunit A, domain 2"/>
    <property type="match status" value="1"/>
</dbReference>
<evidence type="ECO:0000256" key="4">
    <source>
        <dbReference type="RuleBase" id="RU004106"/>
    </source>
</evidence>
<evidence type="ECO:0000256" key="3">
    <source>
        <dbReference type="ARBA" id="ARBA00022898"/>
    </source>
</evidence>
<dbReference type="GO" id="GO:0008483">
    <property type="term" value="F:transaminase activity"/>
    <property type="evidence" value="ECO:0007669"/>
    <property type="project" value="UniProtKB-KW"/>
</dbReference>
<evidence type="ECO:0000256" key="1">
    <source>
        <dbReference type="ARBA" id="ARBA00001933"/>
    </source>
</evidence>
<dbReference type="EMBL" id="CP102290">
    <property type="protein sequence ID" value="UWP60714.1"/>
    <property type="molecule type" value="Genomic_DNA"/>
</dbReference>
<protein>
    <submittedName>
        <fullName evidence="6">Aminotransferase class IV</fullName>
    </submittedName>
</protein>
<dbReference type="Pfam" id="PF01063">
    <property type="entry name" value="Aminotran_4"/>
    <property type="match status" value="1"/>
</dbReference>
<comment type="similarity">
    <text evidence="2 4">Belongs to the class-IV pyridoxal-phosphate-dependent aminotransferase family.</text>
</comment>
<sequence length="246" mass="28262">MITTAVTMDDGFHFGIGVFETIAVENGKPVFLREHLRRMERGIRELGIDNPTWKDEVNARSISRYLKQNLIKRGVLKISVTEKNVVFASRGNTYQAADYERGYALEISKVKRNESSPFTYVKSLNYGDNYHEKRRALREGYDEPVFLNMKGELTEGATTNIFFVKGGRLVTPHVSCGLLQGVFRDYLIRTYDVEERIIYPDEVPEFDETFVTNSVVGIMPVARFGTTAFSSRVFSRKLQEKYRNVI</sequence>
<dbReference type="PANTHER" id="PTHR42743:SF11">
    <property type="entry name" value="AMINODEOXYCHORISMATE LYASE"/>
    <property type="match status" value="1"/>
</dbReference>
<name>A0ABY5VJH8_9FIRM</name>
<dbReference type="Proteomes" id="UP001060164">
    <property type="component" value="Chromosome"/>
</dbReference>
<dbReference type="Gene3D" id="3.30.470.10">
    <property type="match status" value="1"/>
</dbReference>
<dbReference type="RefSeq" id="WP_028530370.1">
    <property type="nucleotide sequence ID" value="NZ_CABLBR010000002.1"/>
</dbReference>
<dbReference type="InterPro" id="IPR018300">
    <property type="entry name" value="Aminotrans_IV_CS"/>
</dbReference>
<reference evidence="6" key="1">
    <citation type="journal article" date="2022" name="Cell">
        <title>Design, construction, and in vivo augmentation of a complex gut microbiome.</title>
        <authorList>
            <person name="Cheng A.G."/>
            <person name="Ho P.Y."/>
            <person name="Aranda-Diaz A."/>
            <person name="Jain S."/>
            <person name="Yu F.B."/>
            <person name="Meng X."/>
            <person name="Wang M."/>
            <person name="Iakiviak M."/>
            <person name="Nagashima K."/>
            <person name="Zhao A."/>
            <person name="Murugkar P."/>
            <person name="Patil A."/>
            <person name="Atabakhsh K."/>
            <person name="Weakley A."/>
            <person name="Yan J."/>
            <person name="Brumbaugh A.R."/>
            <person name="Higginbottom S."/>
            <person name="Dimas A."/>
            <person name="Shiver A.L."/>
            <person name="Deutschbauer A."/>
            <person name="Neff N."/>
            <person name="Sonnenburg J.L."/>
            <person name="Huang K.C."/>
            <person name="Fischbach M.A."/>
        </authorList>
    </citation>
    <scope>NUCLEOTIDE SEQUENCE</scope>
    <source>
        <strain evidence="6">DSM 19829</strain>
    </source>
</reference>
<proteinExistence type="inferred from homology"/>
<keyword evidence="6" id="KW-0808">Transferase</keyword>
<evidence type="ECO:0000313" key="6">
    <source>
        <dbReference type="EMBL" id="UWP60714.1"/>
    </source>
</evidence>